<dbReference type="SUPFAM" id="SSF55469">
    <property type="entry name" value="FMN-dependent nitroreductase-like"/>
    <property type="match status" value="2"/>
</dbReference>
<evidence type="ECO:0000313" key="2">
    <source>
        <dbReference type="Proteomes" id="UP000640489"/>
    </source>
</evidence>
<dbReference type="PANTHER" id="PTHR23026">
    <property type="entry name" value="NADPH NITROREDUCTASE"/>
    <property type="match status" value="1"/>
</dbReference>
<accession>A0A930VDG8</accession>
<comment type="caution">
    <text evidence="1">The sequence shown here is derived from an EMBL/GenBank/DDBJ whole genome shotgun (WGS) entry which is preliminary data.</text>
</comment>
<reference evidence="1" key="1">
    <citation type="submission" date="2020-11" db="EMBL/GenBank/DDBJ databases">
        <title>Nocardioides sp. nov., isolated from Soil of Cynanchum wilfordii Hemsley rhizosphere.</title>
        <authorList>
            <person name="Lee J.-S."/>
            <person name="Suh M.K."/>
            <person name="Kim J.-S."/>
        </authorList>
    </citation>
    <scope>NUCLEOTIDE SEQUENCE</scope>
    <source>
        <strain evidence="1">KCTC 19275</strain>
    </source>
</reference>
<evidence type="ECO:0000313" key="1">
    <source>
        <dbReference type="EMBL" id="MBF4764537.1"/>
    </source>
</evidence>
<dbReference type="AlphaFoldDB" id="A0A930VDG8"/>
<dbReference type="Gene3D" id="3.40.109.10">
    <property type="entry name" value="NADH Oxidase"/>
    <property type="match status" value="1"/>
</dbReference>
<keyword evidence="2" id="KW-1185">Reference proteome</keyword>
<dbReference type="InterPro" id="IPR000415">
    <property type="entry name" value="Nitroreductase-like"/>
</dbReference>
<dbReference type="NCBIfam" id="NF047509">
    <property type="entry name" value="Rv3131_FMN_oxido"/>
    <property type="match status" value="1"/>
</dbReference>
<protein>
    <submittedName>
        <fullName evidence="1">NAD(P)H nitroreductase</fullName>
    </submittedName>
</protein>
<proteinExistence type="predicted"/>
<dbReference type="Proteomes" id="UP000640489">
    <property type="component" value="Unassembled WGS sequence"/>
</dbReference>
<dbReference type="PANTHER" id="PTHR23026:SF123">
    <property type="entry name" value="NAD(P)H NITROREDUCTASE RV3131-RELATED"/>
    <property type="match status" value="1"/>
</dbReference>
<sequence>MSGHTRSDVGIPVQMGRRLVSLAVRAPSVHNTQPWAWRIHPDGIDLYADESRRLDAADPTGRNLVISCGAALHHLRVVARASGLMPEVSRLPDPEDPTLLAQVRFSPAPLPRTAAADLRAVQERSTDRRRFTSWPVPNERLRLLAQEVEEDGGAAVPVTDVTDRFRVDLMVRQAHRLQQRDERIVAEVQRWTDRNAYDGLPSDHLPARPVVPDKLPSRFDEGLLPDNGQEVESGDGLILLCGEDDSRASWLRGGESLSALWLSAAKGGLSVVPLSQVIEVSETREALQHQVLGDVAVPLLLIRVGWQPISRSQLEPTPRRPLDDVLLT</sequence>
<dbReference type="EMBL" id="JADKPN010000009">
    <property type="protein sequence ID" value="MBF4764537.1"/>
    <property type="molecule type" value="Genomic_DNA"/>
</dbReference>
<name>A0A930VDG8_9ACTN</name>
<dbReference type="InterPro" id="IPR050627">
    <property type="entry name" value="Nitroreductase/BluB"/>
</dbReference>
<gene>
    <name evidence="1" type="ORF">ISU07_15495</name>
</gene>
<dbReference type="GO" id="GO:0016491">
    <property type="term" value="F:oxidoreductase activity"/>
    <property type="evidence" value="ECO:0007669"/>
    <property type="project" value="InterPro"/>
</dbReference>
<organism evidence="1 2">
    <name type="scientific">Nocardioides islandensis</name>
    <dbReference type="NCBI Taxonomy" id="433663"/>
    <lineage>
        <taxon>Bacteria</taxon>
        <taxon>Bacillati</taxon>
        <taxon>Actinomycetota</taxon>
        <taxon>Actinomycetes</taxon>
        <taxon>Propionibacteriales</taxon>
        <taxon>Nocardioidaceae</taxon>
        <taxon>Nocardioides</taxon>
    </lineage>
</organism>
<dbReference type="RefSeq" id="WP_194707719.1">
    <property type="nucleotide sequence ID" value="NZ_JADKPN010000009.1"/>
</dbReference>